<dbReference type="InterPro" id="IPR000194">
    <property type="entry name" value="ATPase_F1/V1/A1_a/bsu_nucl-bd"/>
</dbReference>
<dbReference type="Pfam" id="PF00006">
    <property type="entry name" value="ATP-synt_ab"/>
    <property type="match status" value="1"/>
</dbReference>
<dbReference type="GO" id="GO:0045259">
    <property type="term" value="C:proton-transporting ATP synthase complex"/>
    <property type="evidence" value="ECO:0007669"/>
    <property type="project" value="UniProtKB-KW"/>
</dbReference>
<dbReference type="GO" id="GO:1902600">
    <property type="term" value="P:proton transmembrane transport"/>
    <property type="evidence" value="ECO:0007669"/>
    <property type="project" value="UniProtKB-KW"/>
</dbReference>
<keyword evidence="19" id="KW-1185">Reference proteome</keyword>
<evidence type="ECO:0000256" key="12">
    <source>
        <dbReference type="ARBA" id="ARBA00023310"/>
    </source>
</evidence>
<dbReference type="GO" id="GO:0005524">
    <property type="term" value="F:ATP binding"/>
    <property type="evidence" value="ECO:0007669"/>
    <property type="project" value="UniProtKB-KW"/>
</dbReference>
<evidence type="ECO:0000256" key="15">
    <source>
        <dbReference type="ARBA" id="ARBA00042742"/>
    </source>
</evidence>
<comment type="function">
    <text evidence="13">Produces ATP from ADP in the presence of a proton gradient across the membrane. The catalytic sites are hosted primarily by the beta subunits.</text>
</comment>
<feature type="domain" description="ATPase F1/V1/A1 complex alpha/beta subunit nucleotide-binding" evidence="17">
    <location>
        <begin position="34"/>
        <end position="142"/>
    </location>
</feature>
<evidence type="ECO:0000256" key="4">
    <source>
        <dbReference type="ARBA" id="ARBA00022448"/>
    </source>
</evidence>
<evidence type="ECO:0000256" key="16">
    <source>
        <dbReference type="ARBA" id="ARBA00048383"/>
    </source>
</evidence>
<evidence type="ECO:0000256" key="11">
    <source>
        <dbReference type="ARBA" id="ARBA00023196"/>
    </source>
</evidence>
<evidence type="ECO:0000256" key="9">
    <source>
        <dbReference type="ARBA" id="ARBA00023065"/>
    </source>
</evidence>
<keyword evidence="8" id="KW-1278">Translocase</keyword>
<dbReference type="PANTHER" id="PTHR15184">
    <property type="entry name" value="ATP SYNTHASE"/>
    <property type="match status" value="1"/>
</dbReference>
<comment type="subcellular location">
    <subcellularLocation>
        <location evidence="1">Membrane</location>
    </subcellularLocation>
</comment>
<dbReference type="InterPro" id="IPR050053">
    <property type="entry name" value="ATPase_alpha/beta_chains"/>
</dbReference>
<sequence>MSIVDALTRGMEVIDIGAPPSVLLDTKLSIFETGTKVVDLLALYRCGGKIGLFRRDGMGKPILIMELINNITKAHGRVSVFGGVGGRTCEGNDLYMEIKESGIINEENIAESKVALVYYQMNEPPGARVRVGLTALTMSEYF</sequence>
<evidence type="ECO:0000313" key="19">
    <source>
        <dbReference type="Proteomes" id="UP001630127"/>
    </source>
</evidence>
<keyword evidence="10" id="KW-0472">Membrane</keyword>
<evidence type="ECO:0000256" key="6">
    <source>
        <dbReference type="ARBA" id="ARBA00022781"/>
    </source>
</evidence>
<evidence type="ECO:0000256" key="8">
    <source>
        <dbReference type="ARBA" id="ARBA00022967"/>
    </source>
</evidence>
<evidence type="ECO:0000256" key="7">
    <source>
        <dbReference type="ARBA" id="ARBA00022840"/>
    </source>
</evidence>
<dbReference type="EMBL" id="JBJUIK010000013">
    <property type="protein sequence ID" value="KAL3507394.1"/>
    <property type="molecule type" value="Genomic_DNA"/>
</dbReference>
<dbReference type="Proteomes" id="UP001630127">
    <property type="component" value="Unassembled WGS sequence"/>
</dbReference>
<dbReference type="AlphaFoldDB" id="A0ABD2YLH6"/>
<dbReference type="InterPro" id="IPR027417">
    <property type="entry name" value="P-loop_NTPase"/>
</dbReference>
<keyword evidence="9" id="KW-0406">Ion transport</keyword>
<evidence type="ECO:0000256" key="10">
    <source>
        <dbReference type="ARBA" id="ARBA00023136"/>
    </source>
</evidence>
<dbReference type="SUPFAM" id="SSF52540">
    <property type="entry name" value="P-loop containing nucleoside triphosphate hydrolases"/>
    <property type="match status" value="1"/>
</dbReference>
<evidence type="ECO:0000256" key="5">
    <source>
        <dbReference type="ARBA" id="ARBA00022741"/>
    </source>
</evidence>
<organism evidence="18 19">
    <name type="scientific">Cinchona calisaya</name>
    <dbReference type="NCBI Taxonomy" id="153742"/>
    <lineage>
        <taxon>Eukaryota</taxon>
        <taxon>Viridiplantae</taxon>
        <taxon>Streptophyta</taxon>
        <taxon>Embryophyta</taxon>
        <taxon>Tracheophyta</taxon>
        <taxon>Spermatophyta</taxon>
        <taxon>Magnoliopsida</taxon>
        <taxon>eudicotyledons</taxon>
        <taxon>Gunneridae</taxon>
        <taxon>Pentapetalae</taxon>
        <taxon>asterids</taxon>
        <taxon>lamiids</taxon>
        <taxon>Gentianales</taxon>
        <taxon>Rubiaceae</taxon>
        <taxon>Cinchonoideae</taxon>
        <taxon>Cinchoneae</taxon>
        <taxon>Cinchona</taxon>
    </lineage>
</organism>
<evidence type="ECO:0000256" key="14">
    <source>
        <dbReference type="ARBA" id="ARBA00042624"/>
    </source>
</evidence>
<accession>A0ABD2YLH6</accession>
<comment type="similarity">
    <text evidence="2">Belongs to the ATPase alpha/beta chains family.</text>
</comment>
<keyword evidence="5" id="KW-0547">Nucleotide-binding</keyword>
<keyword evidence="12" id="KW-0066">ATP synthesis</keyword>
<comment type="catalytic activity">
    <reaction evidence="16">
        <text>ATP + H2O + 4 H(+)(in) = ADP + phosphate + 5 H(+)(out)</text>
        <dbReference type="Rhea" id="RHEA:57720"/>
        <dbReference type="ChEBI" id="CHEBI:15377"/>
        <dbReference type="ChEBI" id="CHEBI:15378"/>
        <dbReference type="ChEBI" id="CHEBI:30616"/>
        <dbReference type="ChEBI" id="CHEBI:43474"/>
        <dbReference type="ChEBI" id="CHEBI:456216"/>
        <dbReference type="EC" id="7.1.2.2"/>
    </reaction>
</comment>
<comment type="caution">
    <text evidence="18">The sequence shown here is derived from an EMBL/GenBank/DDBJ whole genome shotgun (WGS) entry which is preliminary data.</text>
</comment>
<keyword evidence="7" id="KW-0067">ATP-binding</keyword>
<dbReference type="GO" id="GO:0006754">
    <property type="term" value="P:ATP biosynthetic process"/>
    <property type="evidence" value="ECO:0007669"/>
    <property type="project" value="UniProtKB-KW"/>
</dbReference>
<keyword evidence="4" id="KW-0813">Transport</keyword>
<name>A0ABD2YLH6_9GENT</name>
<gene>
    <name evidence="18" type="ORF">ACH5RR_032776</name>
</gene>
<evidence type="ECO:0000256" key="2">
    <source>
        <dbReference type="ARBA" id="ARBA00008936"/>
    </source>
</evidence>
<dbReference type="Gene3D" id="3.40.50.300">
    <property type="entry name" value="P-loop containing nucleotide triphosphate hydrolases"/>
    <property type="match status" value="1"/>
</dbReference>
<evidence type="ECO:0000256" key="13">
    <source>
        <dbReference type="ARBA" id="ARBA00037290"/>
    </source>
</evidence>
<proteinExistence type="inferred from homology"/>
<dbReference type="EC" id="7.1.2.2" evidence="3"/>
<evidence type="ECO:0000256" key="1">
    <source>
        <dbReference type="ARBA" id="ARBA00004370"/>
    </source>
</evidence>
<evidence type="ECO:0000259" key="17">
    <source>
        <dbReference type="Pfam" id="PF00006"/>
    </source>
</evidence>
<evidence type="ECO:0000313" key="18">
    <source>
        <dbReference type="EMBL" id="KAL3507394.1"/>
    </source>
</evidence>
<keyword evidence="6" id="KW-0375">Hydrogen ion transport</keyword>
<evidence type="ECO:0000256" key="3">
    <source>
        <dbReference type="ARBA" id="ARBA00012473"/>
    </source>
</evidence>
<dbReference type="PANTHER" id="PTHR15184:SF71">
    <property type="entry name" value="ATP SYNTHASE SUBUNIT BETA, MITOCHONDRIAL"/>
    <property type="match status" value="1"/>
</dbReference>
<protein>
    <recommendedName>
        <fullName evidence="3">H(+)-transporting two-sector ATPase</fullName>
        <ecNumber evidence="3">7.1.2.2</ecNumber>
    </recommendedName>
    <alternativeName>
        <fullName evidence="15">ATP synthase F1 sector subunit beta</fullName>
    </alternativeName>
    <alternativeName>
        <fullName evidence="14">F-ATPase subunit beta</fullName>
    </alternativeName>
</protein>
<reference evidence="18 19" key="1">
    <citation type="submission" date="2024-11" db="EMBL/GenBank/DDBJ databases">
        <title>A near-complete genome assembly of Cinchona calisaya.</title>
        <authorList>
            <person name="Lian D.C."/>
            <person name="Zhao X.W."/>
            <person name="Wei L."/>
        </authorList>
    </citation>
    <scope>NUCLEOTIDE SEQUENCE [LARGE SCALE GENOMIC DNA]</scope>
    <source>
        <tissue evidence="18">Nenye</tissue>
    </source>
</reference>
<keyword evidence="11" id="KW-0139">CF(1)</keyword>